<sequence>MWVSDWGETADEPPTPEQMEQWHRRMSPPDNEFPASVGLAILLGRSEDAAVGITQVEAFSTGFRFTLAVRLRQVPPALTHRGLFTLIGSHTHQASTSRWRTACCSASSTPTATEPPHCTTPECAPRAR</sequence>
<name>A0A6F8XYN2_9ACTN</name>
<dbReference type="RefSeq" id="WP_173038587.1">
    <property type="nucleotide sequence ID" value="NZ_AP022870.1"/>
</dbReference>
<gene>
    <name evidence="2" type="ORF">Pflav_052510</name>
</gene>
<evidence type="ECO:0000256" key="1">
    <source>
        <dbReference type="SAM" id="MobiDB-lite"/>
    </source>
</evidence>
<dbReference type="KEGG" id="pfla:Pflav_052510"/>
<reference evidence="2 3" key="1">
    <citation type="submission" date="2020-03" db="EMBL/GenBank/DDBJ databases">
        <title>Whole genome shotgun sequence of Phytohabitans flavus NBRC 107702.</title>
        <authorList>
            <person name="Komaki H."/>
            <person name="Tamura T."/>
        </authorList>
    </citation>
    <scope>NUCLEOTIDE SEQUENCE [LARGE SCALE GENOMIC DNA]</scope>
    <source>
        <strain evidence="2 3">NBRC 107702</strain>
    </source>
</reference>
<keyword evidence="3" id="KW-1185">Reference proteome</keyword>
<evidence type="ECO:0000313" key="2">
    <source>
        <dbReference type="EMBL" id="BCB78841.1"/>
    </source>
</evidence>
<organism evidence="2 3">
    <name type="scientific">Phytohabitans flavus</name>
    <dbReference type="NCBI Taxonomy" id="1076124"/>
    <lineage>
        <taxon>Bacteria</taxon>
        <taxon>Bacillati</taxon>
        <taxon>Actinomycetota</taxon>
        <taxon>Actinomycetes</taxon>
        <taxon>Micromonosporales</taxon>
        <taxon>Micromonosporaceae</taxon>
    </lineage>
</organism>
<feature type="region of interest" description="Disordered" evidence="1">
    <location>
        <begin position="106"/>
        <end position="128"/>
    </location>
</feature>
<dbReference type="AlphaFoldDB" id="A0A6F8XYN2"/>
<proteinExistence type="predicted"/>
<dbReference type="EMBL" id="AP022870">
    <property type="protein sequence ID" value="BCB78841.1"/>
    <property type="molecule type" value="Genomic_DNA"/>
</dbReference>
<reference evidence="2 3" key="2">
    <citation type="submission" date="2020-03" db="EMBL/GenBank/DDBJ databases">
        <authorList>
            <person name="Ichikawa N."/>
            <person name="Kimura A."/>
            <person name="Kitahashi Y."/>
            <person name="Uohara A."/>
        </authorList>
    </citation>
    <scope>NUCLEOTIDE SEQUENCE [LARGE SCALE GENOMIC DNA]</scope>
    <source>
        <strain evidence="2 3">NBRC 107702</strain>
    </source>
</reference>
<evidence type="ECO:0000313" key="3">
    <source>
        <dbReference type="Proteomes" id="UP000502508"/>
    </source>
</evidence>
<dbReference type="Proteomes" id="UP000502508">
    <property type="component" value="Chromosome"/>
</dbReference>
<feature type="region of interest" description="Disordered" evidence="1">
    <location>
        <begin position="1"/>
        <end position="30"/>
    </location>
</feature>
<protein>
    <submittedName>
        <fullName evidence="2">Uncharacterized protein</fullName>
    </submittedName>
</protein>
<accession>A0A6F8XYN2</accession>